<dbReference type="OrthoDB" id="1467680at2"/>
<dbReference type="AlphaFoldDB" id="A0A368P3N3"/>
<feature type="domain" description="Secretion system C-terminal sorting" evidence="2">
    <location>
        <begin position="176"/>
        <end position="242"/>
    </location>
</feature>
<gene>
    <name evidence="3" type="ORF">DU428_12340</name>
</gene>
<name>A0A368P3N3_9FLAO</name>
<dbReference type="Gene3D" id="2.60.120.200">
    <property type="match status" value="1"/>
</dbReference>
<reference evidence="3 4" key="1">
    <citation type="submission" date="2018-07" db="EMBL/GenBank/DDBJ databases">
        <title>Oceanihabitans testaceum sp. nov., isolated from marine sediment.</title>
        <authorList>
            <person name="Li C.-M."/>
        </authorList>
    </citation>
    <scope>NUCLEOTIDE SEQUENCE [LARGE SCALE GENOMIC DNA]</scope>
    <source>
        <strain evidence="3 4">S9-10</strain>
    </source>
</reference>
<dbReference type="GO" id="GO:0005975">
    <property type="term" value="P:carbohydrate metabolic process"/>
    <property type="evidence" value="ECO:0007669"/>
    <property type="project" value="UniProtKB-ARBA"/>
</dbReference>
<dbReference type="NCBIfam" id="TIGR04183">
    <property type="entry name" value="Por_Secre_tail"/>
    <property type="match status" value="1"/>
</dbReference>
<evidence type="ECO:0000313" key="4">
    <source>
        <dbReference type="Proteomes" id="UP000252249"/>
    </source>
</evidence>
<dbReference type="InterPro" id="IPR013320">
    <property type="entry name" value="ConA-like_dom_sf"/>
</dbReference>
<dbReference type="SUPFAM" id="SSF49899">
    <property type="entry name" value="Concanavalin A-like lectins/glucanases"/>
    <property type="match status" value="1"/>
</dbReference>
<dbReference type="Pfam" id="PF18962">
    <property type="entry name" value="Por_Secre_tail"/>
    <property type="match status" value="1"/>
</dbReference>
<dbReference type="Proteomes" id="UP000252249">
    <property type="component" value="Unassembled WGS sequence"/>
</dbReference>
<keyword evidence="4" id="KW-1185">Reference proteome</keyword>
<dbReference type="InterPro" id="IPR026444">
    <property type="entry name" value="Secre_tail"/>
</dbReference>
<accession>A0A368P3N3</accession>
<evidence type="ECO:0000313" key="3">
    <source>
        <dbReference type="EMBL" id="RCU56674.1"/>
    </source>
</evidence>
<dbReference type="RefSeq" id="WP_113966633.1">
    <property type="nucleotide sequence ID" value="NZ_JAWVXR010000008.1"/>
</dbReference>
<proteinExistence type="predicted"/>
<evidence type="ECO:0000256" key="1">
    <source>
        <dbReference type="ARBA" id="ARBA00022729"/>
    </source>
</evidence>
<dbReference type="Pfam" id="PF13385">
    <property type="entry name" value="Laminin_G_3"/>
    <property type="match status" value="1"/>
</dbReference>
<evidence type="ECO:0000259" key="2">
    <source>
        <dbReference type="Pfam" id="PF18962"/>
    </source>
</evidence>
<sequence>MKEQKTGLNSLRIINNPNIASQPFPVMGAFRVLDNPLDKTNFSLAYSISIDSYPGGNSSIFALECGSIVDNALVLEIYFSYDGSIKILENNGTDFTVTNVGTWNRNTWYDVRVTGEGNDIRYYLNGTLVHTGQLLYNIDEIRFAHDNYSGAAFIDDVNINYDALSVQDNVQNTWTIHPNPVKDILNLKGLTNLESYAVYDISGRKLEEAFHNTKQIDLSHLNTGVYLLQLKTDKGQVTKKFIKN</sequence>
<comment type="caution">
    <text evidence="3">The sequence shown here is derived from an EMBL/GenBank/DDBJ whole genome shotgun (WGS) entry which is preliminary data.</text>
</comment>
<organism evidence="3 4">
    <name type="scientific">Oceanihabitans sediminis</name>
    <dbReference type="NCBI Taxonomy" id="1812012"/>
    <lineage>
        <taxon>Bacteria</taxon>
        <taxon>Pseudomonadati</taxon>
        <taxon>Bacteroidota</taxon>
        <taxon>Flavobacteriia</taxon>
        <taxon>Flavobacteriales</taxon>
        <taxon>Flavobacteriaceae</taxon>
        <taxon>Oceanihabitans</taxon>
    </lineage>
</organism>
<keyword evidence="1" id="KW-0732">Signal</keyword>
<protein>
    <submittedName>
        <fullName evidence="3">T9SS C-terminal target domain-containing protein</fullName>
    </submittedName>
</protein>
<dbReference type="EMBL" id="QPIG01000005">
    <property type="protein sequence ID" value="RCU56674.1"/>
    <property type="molecule type" value="Genomic_DNA"/>
</dbReference>
<dbReference type="GO" id="GO:0004553">
    <property type="term" value="F:hydrolase activity, hydrolyzing O-glycosyl compounds"/>
    <property type="evidence" value="ECO:0007669"/>
    <property type="project" value="UniProtKB-ARBA"/>
</dbReference>